<organism evidence="13 14">
    <name type="scientific">Actinotignum timonense</name>
    <dbReference type="NCBI Taxonomy" id="1870995"/>
    <lineage>
        <taxon>Bacteria</taxon>
        <taxon>Bacillati</taxon>
        <taxon>Actinomycetota</taxon>
        <taxon>Actinomycetes</taxon>
        <taxon>Actinomycetales</taxon>
        <taxon>Actinomycetaceae</taxon>
        <taxon>Actinotignum</taxon>
    </lineage>
</organism>
<dbReference type="GO" id="GO:0005886">
    <property type="term" value="C:plasma membrane"/>
    <property type="evidence" value="ECO:0007669"/>
    <property type="project" value="UniProtKB-SubCell"/>
</dbReference>
<dbReference type="EMBL" id="JAWNFV010000001">
    <property type="protein sequence ID" value="MDY5139751.1"/>
    <property type="molecule type" value="Genomic_DNA"/>
</dbReference>
<dbReference type="AlphaFoldDB" id="A0AAW9HI69"/>
<feature type="domain" description="Glycosyltransferase family 28 N-terminal" evidence="11">
    <location>
        <begin position="4"/>
        <end position="140"/>
    </location>
</feature>
<comment type="similarity">
    <text evidence="10">Belongs to the glycosyltransferase 28 family. MurG subfamily.</text>
</comment>
<evidence type="ECO:0000256" key="10">
    <source>
        <dbReference type="HAMAP-Rule" id="MF_00033"/>
    </source>
</evidence>
<comment type="function">
    <text evidence="10">Cell wall formation. Catalyzes the transfer of a GlcNAc subunit on undecaprenyl-pyrophosphoryl-MurNAc-pentapeptide (lipid intermediate I) to form undecaprenyl-pyrophosphoryl-MurNAc-(pentapeptide)GlcNAc (lipid intermediate II).</text>
</comment>
<keyword evidence="3 10" id="KW-0328">Glycosyltransferase</keyword>
<feature type="binding site" evidence="10">
    <location>
        <position position="122"/>
    </location>
    <ligand>
        <name>UDP-N-acetyl-alpha-D-glucosamine</name>
        <dbReference type="ChEBI" id="CHEBI:57705"/>
    </ligand>
</feature>
<feature type="binding site" evidence="10">
    <location>
        <position position="163"/>
    </location>
    <ligand>
        <name>UDP-N-acetyl-alpha-D-glucosamine</name>
        <dbReference type="ChEBI" id="CHEBI:57705"/>
    </ligand>
</feature>
<dbReference type="GO" id="GO:0051301">
    <property type="term" value="P:cell division"/>
    <property type="evidence" value="ECO:0007669"/>
    <property type="project" value="UniProtKB-KW"/>
</dbReference>
<dbReference type="NCBIfam" id="TIGR01133">
    <property type="entry name" value="murG"/>
    <property type="match status" value="1"/>
</dbReference>
<dbReference type="EC" id="2.4.1.227" evidence="10"/>
<dbReference type="PANTHER" id="PTHR21015">
    <property type="entry name" value="UDP-N-ACETYLGLUCOSAMINE--N-ACETYLMURAMYL-(PENTAPEPTIDE) PYROPHOSPHORYL-UNDECAPRENOL N-ACETYLGLUCOSAMINE TRANSFERASE 1"/>
    <property type="match status" value="1"/>
</dbReference>
<evidence type="ECO:0000313" key="14">
    <source>
        <dbReference type="Proteomes" id="UP001288320"/>
    </source>
</evidence>
<evidence type="ECO:0000256" key="8">
    <source>
        <dbReference type="ARBA" id="ARBA00023306"/>
    </source>
</evidence>
<keyword evidence="4 10" id="KW-0808">Transferase</keyword>
<dbReference type="PANTHER" id="PTHR21015:SF22">
    <property type="entry name" value="GLYCOSYLTRANSFERASE"/>
    <property type="match status" value="1"/>
</dbReference>
<evidence type="ECO:0000256" key="4">
    <source>
        <dbReference type="ARBA" id="ARBA00022679"/>
    </source>
</evidence>
<proteinExistence type="inferred from homology"/>
<feature type="binding site" evidence="10">
    <location>
        <position position="296"/>
    </location>
    <ligand>
        <name>UDP-N-acetyl-alpha-D-glucosamine</name>
        <dbReference type="ChEBI" id="CHEBI:57705"/>
    </ligand>
</feature>
<dbReference type="SUPFAM" id="SSF53756">
    <property type="entry name" value="UDP-Glycosyltransferase/glycogen phosphorylase"/>
    <property type="match status" value="1"/>
</dbReference>
<dbReference type="GO" id="GO:0008360">
    <property type="term" value="P:regulation of cell shape"/>
    <property type="evidence" value="ECO:0007669"/>
    <property type="project" value="UniProtKB-KW"/>
</dbReference>
<comment type="subcellular location">
    <subcellularLocation>
        <location evidence="10">Cell membrane</location>
        <topology evidence="10">Peripheral membrane protein</topology>
        <orientation evidence="10">Cytoplasmic side</orientation>
    </subcellularLocation>
</comment>
<evidence type="ECO:0000256" key="6">
    <source>
        <dbReference type="ARBA" id="ARBA00022984"/>
    </source>
</evidence>
<dbReference type="InterPro" id="IPR004276">
    <property type="entry name" value="GlycoTrans_28_N"/>
</dbReference>
<dbReference type="HAMAP" id="MF_00033">
    <property type="entry name" value="MurG"/>
    <property type="match status" value="1"/>
</dbReference>
<evidence type="ECO:0000256" key="7">
    <source>
        <dbReference type="ARBA" id="ARBA00023136"/>
    </source>
</evidence>
<dbReference type="GO" id="GO:0071555">
    <property type="term" value="P:cell wall organization"/>
    <property type="evidence" value="ECO:0007669"/>
    <property type="project" value="UniProtKB-KW"/>
</dbReference>
<keyword evidence="7 10" id="KW-0472">Membrane</keyword>
<dbReference type="GeneID" id="92813975"/>
<sequence length="363" mass="36859">MTLVLAGGGTAGHVNPLLATAHELAGRGHRILVVGTATGMEKDLVPASGFDFATVERAPFPRRPDKDALRFPVAFPRAVRQARRILAAAGAELAVGFGGFASTPVYAAARRVGIPVVVHEQNALPGLANKLGARGAAAVALTFPSTPLRATRGITRTVGLPLRPAIAALASADRAQARTAAAARLGLDPGLPTLVVTGGSLGAAHLNDVMTAAASRCAAAGVQILHLTGRGKAAVAQRTAATIPSYHVLEYLEEMELAYAVADTVVCRAGAGTVAEVSALGIPAVFVPLPIGNGEQARNAADVVAAGGALLIPNAQFTADSVSTVLDIVTDASTRTRMAQASRAICPADGAARLADLIEEVLR</sequence>
<comment type="caution">
    <text evidence="10">Lacks conserved residue(s) required for the propagation of feature annotation.</text>
</comment>
<feature type="domain" description="Glycosyl transferase family 28 C-terminal" evidence="12">
    <location>
        <begin position="193"/>
        <end position="342"/>
    </location>
</feature>
<evidence type="ECO:0000256" key="9">
    <source>
        <dbReference type="ARBA" id="ARBA00023316"/>
    </source>
</evidence>
<feature type="binding site" evidence="10">
    <location>
        <position position="200"/>
    </location>
    <ligand>
        <name>UDP-N-acetyl-alpha-D-glucosamine</name>
        <dbReference type="ChEBI" id="CHEBI:57705"/>
    </ligand>
</feature>
<evidence type="ECO:0000259" key="11">
    <source>
        <dbReference type="Pfam" id="PF03033"/>
    </source>
</evidence>
<dbReference type="GO" id="GO:0009252">
    <property type="term" value="P:peptidoglycan biosynthetic process"/>
    <property type="evidence" value="ECO:0007669"/>
    <property type="project" value="UniProtKB-UniRule"/>
</dbReference>
<keyword evidence="5 10" id="KW-0133">Cell shape</keyword>
<comment type="pathway">
    <text evidence="10">Cell wall biogenesis; peptidoglycan biosynthesis.</text>
</comment>
<keyword evidence="2 10" id="KW-0132">Cell division</keyword>
<evidence type="ECO:0000256" key="3">
    <source>
        <dbReference type="ARBA" id="ARBA00022676"/>
    </source>
</evidence>
<keyword evidence="8 10" id="KW-0131">Cell cycle</keyword>
<accession>A0AAW9HI69</accession>
<dbReference type="Gene3D" id="3.40.50.2000">
    <property type="entry name" value="Glycogen Phosphorylase B"/>
    <property type="match status" value="2"/>
</dbReference>
<keyword evidence="1 10" id="KW-1003">Cell membrane</keyword>
<protein>
    <recommendedName>
        <fullName evidence="10">UDP-N-acetylglucosamine--N-acetylmuramyl-(pentapeptide) pyrophosphoryl-undecaprenol N-acetylglucosamine transferase</fullName>
        <ecNumber evidence="10">2.4.1.227</ecNumber>
    </recommendedName>
    <alternativeName>
        <fullName evidence="10">Undecaprenyl-PP-MurNAc-pentapeptide-UDPGlcNAc GlcNAc transferase</fullName>
    </alternativeName>
</protein>
<comment type="caution">
    <text evidence="13">The sequence shown here is derived from an EMBL/GenBank/DDBJ whole genome shotgun (WGS) entry which is preliminary data.</text>
</comment>
<feature type="binding site" evidence="10">
    <location>
        <begin position="10"/>
        <end position="12"/>
    </location>
    <ligand>
        <name>UDP-N-acetyl-alpha-D-glucosamine</name>
        <dbReference type="ChEBI" id="CHEBI:57705"/>
    </ligand>
</feature>
<dbReference type="Pfam" id="PF04101">
    <property type="entry name" value="Glyco_tran_28_C"/>
    <property type="match status" value="1"/>
</dbReference>
<name>A0AAW9HI69_9ACTO</name>
<evidence type="ECO:0000313" key="13">
    <source>
        <dbReference type="EMBL" id="MDY5139751.1"/>
    </source>
</evidence>
<dbReference type="GO" id="GO:0005975">
    <property type="term" value="P:carbohydrate metabolic process"/>
    <property type="evidence" value="ECO:0007669"/>
    <property type="project" value="InterPro"/>
</dbReference>
<evidence type="ECO:0000256" key="5">
    <source>
        <dbReference type="ARBA" id="ARBA00022960"/>
    </source>
</evidence>
<evidence type="ECO:0000256" key="1">
    <source>
        <dbReference type="ARBA" id="ARBA00022475"/>
    </source>
</evidence>
<dbReference type="Pfam" id="PF03033">
    <property type="entry name" value="Glyco_transf_28"/>
    <property type="match status" value="1"/>
</dbReference>
<dbReference type="InterPro" id="IPR006009">
    <property type="entry name" value="GlcNAc_MurG"/>
</dbReference>
<evidence type="ECO:0000256" key="2">
    <source>
        <dbReference type="ARBA" id="ARBA00022618"/>
    </source>
</evidence>
<dbReference type="InterPro" id="IPR007235">
    <property type="entry name" value="Glyco_trans_28_C"/>
</dbReference>
<dbReference type="Proteomes" id="UP001288320">
    <property type="component" value="Unassembled WGS sequence"/>
</dbReference>
<evidence type="ECO:0000259" key="12">
    <source>
        <dbReference type="Pfam" id="PF04101"/>
    </source>
</evidence>
<keyword evidence="6 10" id="KW-0573">Peptidoglycan synthesis</keyword>
<gene>
    <name evidence="10 13" type="primary">murG</name>
    <name evidence="13" type="ORF">R6G74_00260</name>
</gene>
<comment type="catalytic activity">
    <reaction evidence="10">
        <text>di-trans,octa-cis-undecaprenyl diphospho-N-acetyl-alpha-D-muramoyl-L-alanyl-D-glutamyl-meso-2,6-diaminopimeloyl-D-alanyl-D-alanine + UDP-N-acetyl-alpha-D-glucosamine = di-trans,octa-cis-undecaprenyl diphospho-[N-acetyl-alpha-D-glucosaminyl-(1-&gt;4)]-N-acetyl-alpha-D-muramoyl-L-alanyl-D-glutamyl-meso-2,6-diaminopimeloyl-D-alanyl-D-alanine + UDP + H(+)</text>
        <dbReference type="Rhea" id="RHEA:31227"/>
        <dbReference type="ChEBI" id="CHEBI:15378"/>
        <dbReference type="ChEBI" id="CHEBI:57705"/>
        <dbReference type="ChEBI" id="CHEBI:58223"/>
        <dbReference type="ChEBI" id="CHEBI:61387"/>
        <dbReference type="ChEBI" id="CHEBI:61388"/>
        <dbReference type="EC" id="2.4.1.227"/>
    </reaction>
</comment>
<keyword evidence="9 10" id="KW-0961">Cell wall biogenesis/degradation</keyword>
<dbReference type="GO" id="GO:0050511">
    <property type="term" value="F:undecaprenyldiphospho-muramoylpentapeptide beta-N-acetylglucosaminyltransferase activity"/>
    <property type="evidence" value="ECO:0007669"/>
    <property type="project" value="UniProtKB-UniRule"/>
</dbReference>
<dbReference type="CDD" id="cd03785">
    <property type="entry name" value="GT28_MurG"/>
    <property type="match status" value="1"/>
</dbReference>
<reference evidence="13" key="1">
    <citation type="submission" date="2023-10" db="EMBL/GenBank/DDBJ databases">
        <title>Whole Genome based description of the genera Actinobaculum and Actinotignum reveals a complex phylogenetic relationship within the species included in the genus Actinotignum.</title>
        <authorList>
            <person name="Jensen C.S."/>
            <person name="Dargis R."/>
            <person name="Kemp M."/>
            <person name="Christensen J.J."/>
        </authorList>
    </citation>
    <scope>NUCLEOTIDE SEQUENCE</scope>
    <source>
        <strain evidence="13">SLA_B245</strain>
    </source>
</reference>
<dbReference type="RefSeq" id="WP_087070943.1">
    <property type="nucleotide sequence ID" value="NZ_CAUPFC010000001.1"/>
</dbReference>